<dbReference type="PROSITE" id="PS00181">
    <property type="entry name" value="GLNA_ATP"/>
    <property type="match status" value="1"/>
</dbReference>
<comment type="caution">
    <text evidence="5">The sequence shown here is derived from an EMBL/GenBank/DDBJ whole genome shotgun (WGS) entry which is preliminary data.</text>
</comment>
<dbReference type="Gene3D" id="1.20.120.1560">
    <property type="match status" value="1"/>
</dbReference>
<comment type="similarity">
    <text evidence="1 2">Belongs to the glutamine synthetase family.</text>
</comment>
<evidence type="ECO:0000313" key="6">
    <source>
        <dbReference type="Proteomes" id="UP000461880"/>
    </source>
</evidence>
<dbReference type="InterPro" id="IPR052725">
    <property type="entry name" value="GS_Type-3"/>
</dbReference>
<dbReference type="PROSITE" id="PS51987">
    <property type="entry name" value="GS_CATALYTIC"/>
    <property type="match status" value="1"/>
</dbReference>
<evidence type="ECO:0000313" key="5">
    <source>
        <dbReference type="EMBL" id="MSS57742.1"/>
    </source>
</evidence>
<sequence>MEAPFEEFGSLVFGEKQMQERLPKPVYTAWKKTVSSEGTLDRQTADSIAHAMKRWALENGATHYTHWFQPLTGATAEKHDAFVEPGPDHEPITHFSGKNLIKGEPDASSFPSGGLRATFEARGYTYWDVTSPAFIKDGVLCIPTVFVSYNGESLDKKDPLLKSIKALSDAATKVVNLLGEKDVRSCKPYVGLEQEYFLIDRKYFEERPDLRLTGRTLFGAPASKGQELSDHYFGSIPTRVAEFMKDVNKELWKLGIYAKTEHNEVAPSQFELAPVFSEANTAVDDNQLTMDILRKTAEKHGLACLLYEKPFDGINGSGKHNNWSILTDNGSNLFAPGEKPAENIRFLTFICAFIRAVDDNALLLRMSASSAGNDHRLGANEAPPAIISVYLGSYIEQILYGLYMEHPSQSKNREATPTEFNPISGLSYIPHDNTDRNRTSPVAFTGNKFEFRMLGSSMSAAVPNIVLNSIMAESLNEIAEELEGIKYLQDVRAKALDICRNIIHDHKRILFSGDGYSSEWVKEAKRRGLPNVRSFVESIEVLEDKKTVKMLTDLGVYTEKELAAREEIYREQYIKQIGIEVRTLLSMTRKDILPAMTADLKFYSDADAAAGKAAPAYLKARVTELSELIDETYKASEMLEKDFTEVNAAGITKEAGKKMYYDICPEMEKVRSFIDKYEVIATPDNYKLPTYEDMLFSL</sequence>
<dbReference type="InterPro" id="IPR008146">
    <property type="entry name" value="Gln_synth_cat_dom"/>
</dbReference>
<dbReference type="Proteomes" id="UP000461880">
    <property type="component" value="Unassembled WGS sequence"/>
</dbReference>
<dbReference type="GO" id="GO:0006542">
    <property type="term" value="P:glutamine biosynthetic process"/>
    <property type="evidence" value="ECO:0007669"/>
    <property type="project" value="InterPro"/>
</dbReference>
<dbReference type="Gene3D" id="3.30.590.10">
    <property type="entry name" value="Glutamine synthetase/guanido kinase, catalytic domain"/>
    <property type="match status" value="1"/>
</dbReference>
<dbReference type="SMART" id="SM01230">
    <property type="entry name" value="Gln-synt_C"/>
    <property type="match status" value="1"/>
</dbReference>
<proteinExistence type="inferred from homology"/>
<accession>A0A7X2NQL9</accession>
<dbReference type="PANTHER" id="PTHR42974">
    <property type="entry name" value="GLUTAMINE SYNTHETASE"/>
    <property type="match status" value="1"/>
</dbReference>
<dbReference type="Pfam" id="PF12437">
    <property type="entry name" value="GSIII_N"/>
    <property type="match status" value="1"/>
</dbReference>
<dbReference type="InterPro" id="IPR014746">
    <property type="entry name" value="Gln_synth/guanido_kin_cat_dom"/>
</dbReference>
<dbReference type="InterPro" id="IPR027303">
    <property type="entry name" value="Gln_synth_gly_rich_site"/>
</dbReference>
<dbReference type="EMBL" id="VUMN01000003">
    <property type="protein sequence ID" value="MSS57742.1"/>
    <property type="molecule type" value="Genomic_DNA"/>
</dbReference>
<dbReference type="PANTHER" id="PTHR42974:SF1">
    <property type="entry name" value="TYPE-3 GLUTAMINE SYNTHETASE"/>
    <property type="match status" value="1"/>
</dbReference>
<keyword evidence="6" id="KW-1185">Reference proteome</keyword>
<gene>
    <name evidence="5" type="ORF">FYJ51_02330</name>
</gene>
<feature type="domain" description="GS beta-grasp" evidence="3">
    <location>
        <begin position="62"/>
        <end position="151"/>
    </location>
</feature>
<name>A0A7X2NQL9_9FIRM</name>
<dbReference type="InterPro" id="IPR008147">
    <property type="entry name" value="Gln_synt_N"/>
</dbReference>
<evidence type="ECO:0000256" key="2">
    <source>
        <dbReference type="RuleBase" id="RU000384"/>
    </source>
</evidence>
<dbReference type="PROSITE" id="PS51986">
    <property type="entry name" value="GS_BETA_GRASP"/>
    <property type="match status" value="1"/>
</dbReference>
<dbReference type="Pfam" id="PF00120">
    <property type="entry name" value="Gln-synt_C"/>
    <property type="match status" value="1"/>
</dbReference>
<dbReference type="RefSeq" id="WP_154502782.1">
    <property type="nucleotide sequence ID" value="NZ_VUMN01000003.1"/>
</dbReference>
<evidence type="ECO:0000259" key="4">
    <source>
        <dbReference type="PROSITE" id="PS51987"/>
    </source>
</evidence>
<evidence type="ECO:0000256" key="1">
    <source>
        <dbReference type="PROSITE-ProRule" id="PRU01330"/>
    </source>
</evidence>
<dbReference type="AlphaFoldDB" id="A0A7X2NQL9"/>
<dbReference type="SUPFAM" id="SSF55931">
    <property type="entry name" value="Glutamine synthetase/guanido kinase"/>
    <property type="match status" value="1"/>
</dbReference>
<reference evidence="5 6" key="1">
    <citation type="submission" date="2019-08" db="EMBL/GenBank/DDBJ databases">
        <title>In-depth cultivation of the pig gut microbiome towards novel bacterial diversity and tailored functional studies.</title>
        <authorList>
            <person name="Wylensek D."/>
            <person name="Hitch T.C.A."/>
            <person name="Clavel T."/>
        </authorList>
    </citation>
    <scope>NUCLEOTIDE SEQUENCE [LARGE SCALE GENOMIC DNA]</scope>
    <source>
        <strain evidence="5 6">Oil+RF-744-GAM-WT-6</strain>
    </source>
</reference>
<protein>
    <submittedName>
        <fullName evidence="5">Glutamine synthetase type III</fullName>
    </submittedName>
</protein>
<organism evidence="5 6">
    <name type="scientific">Stecheria intestinalis</name>
    <dbReference type="NCBI Taxonomy" id="2606630"/>
    <lineage>
        <taxon>Bacteria</taxon>
        <taxon>Bacillati</taxon>
        <taxon>Bacillota</taxon>
        <taxon>Erysipelotrichia</taxon>
        <taxon>Erysipelotrichales</taxon>
        <taxon>Erysipelotrichaceae</taxon>
        <taxon>Stecheria</taxon>
    </lineage>
</organism>
<dbReference type="InterPro" id="IPR022147">
    <property type="entry name" value="GSIII_N"/>
</dbReference>
<dbReference type="GO" id="GO:0004356">
    <property type="term" value="F:glutamine synthetase activity"/>
    <property type="evidence" value="ECO:0007669"/>
    <property type="project" value="InterPro"/>
</dbReference>
<evidence type="ECO:0000259" key="3">
    <source>
        <dbReference type="PROSITE" id="PS51986"/>
    </source>
</evidence>
<dbReference type="Pfam" id="PF18318">
    <property type="entry name" value="Gln-synt_C-ter"/>
    <property type="match status" value="1"/>
</dbReference>
<feature type="domain" description="GS catalytic" evidence="4">
    <location>
        <begin position="156"/>
        <end position="592"/>
    </location>
</feature>
<dbReference type="InterPro" id="IPR040577">
    <property type="entry name" value="Gln-synt_C"/>
</dbReference>